<dbReference type="GO" id="GO:0007218">
    <property type="term" value="P:neuropeptide signaling pathway"/>
    <property type="evidence" value="ECO:0007669"/>
    <property type="project" value="TreeGrafter"/>
</dbReference>
<evidence type="ECO:0000256" key="7">
    <source>
        <dbReference type="ARBA" id="ARBA00023170"/>
    </source>
</evidence>
<evidence type="ECO:0000256" key="6">
    <source>
        <dbReference type="ARBA" id="ARBA00023136"/>
    </source>
</evidence>
<evidence type="ECO:0000256" key="5">
    <source>
        <dbReference type="ARBA" id="ARBA00023040"/>
    </source>
</evidence>
<feature type="transmembrane region" description="Helical" evidence="10">
    <location>
        <begin position="87"/>
        <end position="111"/>
    </location>
</feature>
<comment type="subcellular location">
    <subcellularLocation>
        <location evidence="1">Cell membrane</location>
        <topology evidence="1">Multi-pass membrane protein</topology>
    </subcellularLocation>
</comment>
<evidence type="ECO:0000256" key="9">
    <source>
        <dbReference type="SAM" id="MobiDB-lite"/>
    </source>
</evidence>
<keyword evidence="4 10" id="KW-1133">Transmembrane helix</keyword>
<dbReference type="GO" id="GO:0008528">
    <property type="term" value="F:G protein-coupled peptide receptor activity"/>
    <property type="evidence" value="ECO:0007669"/>
    <property type="project" value="TreeGrafter"/>
</dbReference>
<dbReference type="Proteomes" id="UP000887566">
    <property type="component" value="Unplaced"/>
</dbReference>
<dbReference type="PROSITE" id="PS50262">
    <property type="entry name" value="G_PROTEIN_RECEP_F1_2"/>
    <property type="match status" value="1"/>
</dbReference>
<dbReference type="PANTHER" id="PTHR24230:SF120">
    <property type="entry name" value="G-PROTEIN COUPLED RECEPTOR DAF-38"/>
    <property type="match status" value="1"/>
</dbReference>
<accession>A0A914VFP1</accession>
<evidence type="ECO:0000259" key="11">
    <source>
        <dbReference type="PROSITE" id="PS50262"/>
    </source>
</evidence>
<name>A0A914VFP1_9BILA</name>
<evidence type="ECO:0000256" key="8">
    <source>
        <dbReference type="ARBA" id="ARBA00023224"/>
    </source>
</evidence>
<feature type="transmembrane region" description="Helical" evidence="10">
    <location>
        <begin position="252"/>
        <end position="275"/>
    </location>
</feature>
<evidence type="ECO:0000256" key="10">
    <source>
        <dbReference type="SAM" id="Phobius"/>
    </source>
</evidence>
<dbReference type="AlphaFoldDB" id="A0A914VFP1"/>
<feature type="transmembrane region" description="Helical" evidence="10">
    <location>
        <begin position="437"/>
        <end position="456"/>
    </location>
</feature>
<dbReference type="GO" id="GO:0005886">
    <property type="term" value="C:plasma membrane"/>
    <property type="evidence" value="ECO:0007669"/>
    <property type="project" value="UniProtKB-SubCell"/>
</dbReference>
<protein>
    <submittedName>
        <fullName evidence="13">G-protein coupled receptors family 1 profile domain-containing protein</fullName>
    </submittedName>
</protein>
<dbReference type="SUPFAM" id="SSF81321">
    <property type="entry name" value="Family A G protein-coupled receptor-like"/>
    <property type="match status" value="1"/>
</dbReference>
<evidence type="ECO:0000256" key="2">
    <source>
        <dbReference type="ARBA" id="ARBA00022475"/>
    </source>
</evidence>
<evidence type="ECO:0000256" key="1">
    <source>
        <dbReference type="ARBA" id="ARBA00004651"/>
    </source>
</evidence>
<dbReference type="InterPro" id="IPR000276">
    <property type="entry name" value="GPCR_Rhodpsn"/>
</dbReference>
<keyword evidence="12" id="KW-1185">Reference proteome</keyword>
<evidence type="ECO:0000256" key="4">
    <source>
        <dbReference type="ARBA" id="ARBA00022989"/>
    </source>
</evidence>
<keyword evidence="8" id="KW-0807">Transducer</keyword>
<proteinExistence type="predicted"/>
<keyword evidence="6 10" id="KW-0472">Membrane</keyword>
<dbReference type="InterPro" id="IPR017452">
    <property type="entry name" value="GPCR_Rhodpsn_7TM"/>
</dbReference>
<keyword evidence="7" id="KW-0675">Receptor</keyword>
<feature type="domain" description="G-protein coupled receptors family 1 profile" evidence="11">
    <location>
        <begin position="61"/>
        <end position="453"/>
    </location>
</feature>
<feature type="transmembrane region" description="Helical" evidence="10">
    <location>
        <begin position="399"/>
        <end position="421"/>
    </location>
</feature>
<dbReference type="Pfam" id="PF00001">
    <property type="entry name" value="7tm_1"/>
    <property type="match status" value="1"/>
</dbReference>
<keyword evidence="2" id="KW-1003">Cell membrane</keyword>
<feature type="transmembrane region" description="Helical" evidence="10">
    <location>
        <begin position="131"/>
        <end position="149"/>
    </location>
</feature>
<feature type="transmembrane region" description="Helical" evidence="10">
    <location>
        <begin position="45"/>
        <end position="66"/>
    </location>
</feature>
<dbReference type="Gene3D" id="1.20.1070.10">
    <property type="entry name" value="Rhodopsin 7-helix transmembrane proteins"/>
    <property type="match status" value="1"/>
</dbReference>
<dbReference type="WBParaSite" id="PSAMB.scaffold1898size26856.g15518.t1">
    <property type="protein sequence ID" value="PSAMB.scaffold1898size26856.g15518.t1"/>
    <property type="gene ID" value="PSAMB.scaffold1898size26856.g15518"/>
</dbReference>
<keyword evidence="5" id="KW-0297">G-protein coupled receptor</keyword>
<organism evidence="12 13">
    <name type="scientific">Plectus sambesii</name>
    <dbReference type="NCBI Taxonomy" id="2011161"/>
    <lineage>
        <taxon>Eukaryota</taxon>
        <taxon>Metazoa</taxon>
        <taxon>Ecdysozoa</taxon>
        <taxon>Nematoda</taxon>
        <taxon>Chromadorea</taxon>
        <taxon>Plectida</taxon>
        <taxon>Plectina</taxon>
        <taxon>Plectoidea</taxon>
        <taxon>Plectidae</taxon>
        <taxon>Plectus</taxon>
    </lineage>
</organism>
<evidence type="ECO:0000256" key="3">
    <source>
        <dbReference type="ARBA" id="ARBA00022692"/>
    </source>
</evidence>
<evidence type="ECO:0000313" key="13">
    <source>
        <dbReference type="WBParaSite" id="PSAMB.scaffold1898size26856.g15518.t1"/>
    </source>
</evidence>
<feature type="transmembrane region" description="Helical" evidence="10">
    <location>
        <begin position="183"/>
        <end position="206"/>
    </location>
</feature>
<feature type="region of interest" description="Disordered" evidence="9">
    <location>
        <begin position="293"/>
        <end position="336"/>
    </location>
</feature>
<evidence type="ECO:0000313" key="12">
    <source>
        <dbReference type="Proteomes" id="UP000887566"/>
    </source>
</evidence>
<dbReference type="PRINTS" id="PR00237">
    <property type="entry name" value="GPCRRHODOPSN"/>
</dbReference>
<keyword evidence="3 10" id="KW-0812">Transmembrane</keyword>
<sequence length="458" mass="51097">MADDGAPTTNLQQARLYLVDQVLNSTTGPLRLPKFVTPTYDVSDYIEIGFLAAIAMVGCPLNMLALMRMLKSYSHQTTLRNLDMKTAYLLLKIHLSIANLLVLLTFCPAKIGWLVTYRWMSGDAMCKAIHFVWLFAFSASSNMIVCIAIDRLRTVARLTALARDPGHRVLNASSPTFIRTTKIMIGFAYVAALLFAAPQCFIWQLYEFAPSWRQCVTMWKSDRLACLRDAAGRGGIGDECTAAMPLEQAYHIGHLVAVFFLPLLLIVLCYAFVLVRMGQFSFRPESMQVRRKSTPYPIHHSTSSDPDLQLEMDDFDPSPLPDHSHPSTVVPMQSRKQSYQTQQSFTGARRLSQALLSSQASTSMRSSAKQRPARRSSISVGVVPNLQLHTKSRTFRSTALLVSVFIICWLPYNVAMLLHYLDISTSLSGVADDYANVFKGLVLVSVVLNPFIYGFGDP</sequence>
<reference evidence="13" key="1">
    <citation type="submission" date="2022-11" db="UniProtKB">
        <authorList>
            <consortium name="WormBaseParasite"/>
        </authorList>
    </citation>
    <scope>IDENTIFICATION</scope>
</reference>
<dbReference type="PANTHER" id="PTHR24230">
    <property type="entry name" value="G-PROTEIN COUPLED RECEPTOR"/>
    <property type="match status" value="1"/>
</dbReference>